<proteinExistence type="predicted"/>
<dbReference type="Proteomes" id="UP001396334">
    <property type="component" value="Unassembled WGS sequence"/>
</dbReference>
<reference evidence="1 2" key="1">
    <citation type="journal article" date="2024" name="G3 (Bethesda)">
        <title>Genome assembly of Hibiscus sabdariffa L. provides insights into metabolisms of medicinal natural products.</title>
        <authorList>
            <person name="Kim T."/>
        </authorList>
    </citation>
    <scope>NUCLEOTIDE SEQUENCE [LARGE SCALE GENOMIC DNA]</scope>
    <source>
        <strain evidence="1">TK-2024</strain>
        <tissue evidence="1">Old leaves</tissue>
    </source>
</reference>
<organism evidence="1 2">
    <name type="scientific">Hibiscus sabdariffa</name>
    <name type="common">roselle</name>
    <dbReference type="NCBI Taxonomy" id="183260"/>
    <lineage>
        <taxon>Eukaryota</taxon>
        <taxon>Viridiplantae</taxon>
        <taxon>Streptophyta</taxon>
        <taxon>Embryophyta</taxon>
        <taxon>Tracheophyta</taxon>
        <taxon>Spermatophyta</taxon>
        <taxon>Magnoliopsida</taxon>
        <taxon>eudicotyledons</taxon>
        <taxon>Gunneridae</taxon>
        <taxon>Pentapetalae</taxon>
        <taxon>rosids</taxon>
        <taxon>malvids</taxon>
        <taxon>Malvales</taxon>
        <taxon>Malvaceae</taxon>
        <taxon>Malvoideae</taxon>
        <taxon>Hibiscus</taxon>
    </lineage>
</organism>
<sequence length="141" mass="16018">MGLSGLLKLWDVIGREAFRLRGKHPHERSGPKIKPYLASPDSLPRVISFEYRPHTISCLPIFLHSPGHSFTHRPRVLTSPGYITIIIIIPALEAQAGYIASERFIPLDWAFRQPWTGETAFPPQLVVSISMPPFTTFRWTD</sequence>
<accession>A0ABR2SCU0</accession>
<evidence type="ECO:0000313" key="2">
    <source>
        <dbReference type="Proteomes" id="UP001396334"/>
    </source>
</evidence>
<protein>
    <submittedName>
        <fullName evidence="1">Uncharacterized protein</fullName>
    </submittedName>
</protein>
<keyword evidence="2" id="KW-1185">Reference proteome</keyword>
<dbReference type="EMBL" id="JBBPBN010000015">
    <property type="protein sequence ID" value="KAK9023040.1"/>
    <property type="molecule type" value="Genomic_DNA"/>
</dbReference>
<gene>
    <name evidence="1" type="ORF">V6N11_003273</name>
</gene>
<evidence type="ECO:0000313" key="1">
    <source>
        <dbReference type="EMBL" id="KAK9023040.1"/>
    </source>
</evidence>
<comment type="caution">
    <text evidence="1">The sequence shown here is derived from an EMBL/GenBank/DDBJ whole genome shotgun (WGS) entry which is preliminary data.</text>
</comment>
<name>A0ABR2SCU0_9ROSI</name>